<dbReference type="Gene3D" id="2.40.320.10">
    <property type="entry name" value="Hypothetical Protein Pfu-838710-001"/>
    <property type="match status" value="1"/>
</dbReference>
<dbReference type="Proteomes" id="UP000266841">
    <property type="component" value="Unassembled WGS sequence"/>
</dbReference>
<evidence type="ECO:0000313" key="2">
    <source>
        <dbReference type="EMBL" id="EJK47042.1"/>
    </source>
</evidence>
<dbReference type="AlphaFoldDB" id="K0RK11"/>
<dbReference type="OMA" id="DPCHPRC"/>
<protein>
    <recommendedName>
        <fullName evidence="1">NadR/Ttd14 AAA domain-containing protein</fullName>
    </recommendedName>
</protein>
<keyword evidence="3" id="KW-1185">Reference proteome</keyword>
<comment type="caution">
    <text evidence="2">The sequence shown here is derived from an EMBL/GenBank/DDBJ whole genome shotgun (WGS) entry which is preliminary data.</text>
</comment>
<organism evidence="2 3">
    <name type="scientific">Thalassiosira oceanica</name>
    <name type="common">Marine diatom</name>
    <dbReference type="NCBI Taxonomy" id="159749"/>
    <lineage>
        <taxon>Eukaryota</taxon>
        <taxon>Sar</taxon>
        <taxon>Stramenopiles</taxon>
        <taxon>Ochrophyta</taxon>
        <taxon>Bacillariophyta</taxon>
        <taxon>Coscinodiscophyceae</taxon>
        <taxon>Thalassiosirophycidae</taxon>
        <taxon>Thalassiosirales</taxon>
        <taxon>Thalassiosiraceae</taxon>
        <taxon>Thalassiosira</taxon>
    </lineage>
</organism>
<dbReference type="InterPro" id="IPR027417">
    <property type="entry name" value="P-loop_NTPase"/>
</dbReference>
<dbReference type="SUPFAM" id="SSF52540">
    <property type="entry name" value="P-loop containing nucleoside triphosphate hydrolases"/>
    <property type="match status" value="1"/>
</dbReference>
<dbReference type="PANTHER" id="PTHR34932">
    <property type="entry name" value="TRPL TRANSLOCATION DEFECT PROTEIN 14"/>
    <property type="match status" value="1"/>
</dbReference>
<dbReference type="GO" id="GO:0005525">
    <property type="term" value="F:GTP binding"/>
    <property type="evidence" value="ECO:0007669"/>
    <property type="project" value="TreeGrafter"/>
</dbReference>
<sequence>MSNAPSPGRCRGSQFAAASLTTRRLRSNSGNVLYDDEAASLTAAETNSIVPPNPVYKIVLTGGPCGGKTTLLARLSPYLRERGFEVMTCPEAFTLLVMNGMQVGDYFASVDGMPIVVQDSVLDMQISLEDSLERVLRARGKPAVLLCDRGLLDGKAYMDEGGWQKLLEKRECACESHMREGRYNAVFHLVSAAARTETAQEARDMDHKTRNAWVGHPNLKIFDNSTSFEKKLQRVVEETAKLVGLPTEMQRNTMKFLLKDRPDLRCFPDDVAYQVFDVEKVYLYEEKEGNKSNKVVEEYSFIRKRTTISSKGEESGSVYGWTAVQKTNDGQTIERKRIISRREYYSLFNNRDKSRHVVKQKRISFLWNIQSFTIHEYIQPVSDVTILHTQVKSSEAVGSDEQVSIPPFLEVEKKLATDSENDAQYGAYHLSKV</sequence>
<dbReference type="EMBL" id="AGNL01047406">
    <property type="protein sequence ID" value="EJK47042.1"/>
    <property type="molecule type" value="Genomic_DNA"/>
</dbReference>
<reference evidence="2 3" key="1">
    <citation type="journal article" date="2012" name="Genome Biol.">
        <title>Genome and low-iron response of an oceanic diatom adapted to chronic iron limitation.</title>
        <authorList>
            <person name="Lommer M."/>
            <person name="Specht M."/>
            <person name="Roy A.S."/>
            <person name="Kraemer L."/>
            <person name="Andreson R."/>
            <person name="Gutowska M.A."/>
            <person name="Wolf J."/>
            <person name="Bergner S.V."/>
            <person name="Schilhabel M.B."/>
            <person name="Klostermeier U.C."/>
            <person name="Beiko R.G."/>
            <person name="Rosenstiel P."/>
            <person name="Hippler M."/>
            <person name="Laroche J."/>
        </authorList>
    </citation>
    <scope>NUCLEOTIDE SEQUENCE [LARGE SCALE GENOMIC DNA]</scope>
    <source>
        <strain evidence="2 3">CCMP1005</strain>
    </source>
</reference>
<dbReference type="eggNOG" id="ENOG502QVQD">
    <property type="taxonomic scope" value="Eukaryota"/>
</dbReference>
<feature type="domain" description="NadR/Ttd14 AAA" evidence="1">
    <location>
        <begin position="57"/>
        <end position="230"/>
    </location>
</feature>
<evidence type="ECO:0000259" key="1">
    <source>
        <dbReference type="Pfam" id="PF13521"/>
    </source>
</evidence>
<accession>K0RK11</accession>
<dbReference type="InterPro" id="IPR038727">
    <property type="entry name" value="NadR/Ttd14_AAA_dom"/>
</dbReference>
<dbReference type="CDD" id="cd01983">
    <property type="entry name" value="SIMIBI"/>
    <property type="match status" value="1"/>
</dbReference>
<gene>
    <name evidence="2" type="ORF">THAOC_34266</name>
</gene>
<dbReference type="Gene3D" id="3.40.50.300">
    <property type="entry name" value="P-loop containing nucleotide triphosphate hydrolases"/>
    <property type="match status" value="1"/>
</dbReference>
<dbReference type="PANTHER" id="PTHR34932:SF1">
    <property type="entry name" value="TRPL TRANSLOCATION DEFECT PROTEIN 14"/>
    <property type="match status" value="1"/>
</dbReference>
<name>K0RK11_THAOC</name>
<dbReference type="GO" id="GO:0035091">
    <property type="term" value="F:phosphatidylinositol binding"/>
    <property type="evidence" value="ECO:0007669"/>
    <property type="project" value="TreeGrafter"/>
</dbReference>
<dbReference type="Pfam" id="PF13521">
    <property type="entry name" value="AAA_28"/>
    <property type="match status" value="1"/>
</dbReference>
<evidence type="ECO:0000313" key="3">
    <source>
        <dbReference type="Proteomes" id="UP000266841"/>
    </source>
</evidence>
<dbReference type="OrthoDB" id="6375174at2759"/>
<dbReference type="InterPro" id="IPR053227">
    <property type="entry name" value="TRPL-trafficking_regulator"/>
</dbReference>
<dbReference type="GO" id="GO:0070300">
    <property type="term" value="F:phosphatidic acid binding"/>
    <property type="evidence" value="ECO:0007669"/>
    <property type="project" value="TreeGrafter"/>
</dbReference>
<proteinExistence type="predicted"/>